<dbReference type="PRINTS" id="PR00598">
    <property type="entry name" value="HTHMARR"/>
</dbReference>
<dbReference type="Pfam" id="PF01047">
    <property type="entry name" value="MarR"/>
    <property type="match status" value="1"/>
</dbReference>
<dbReference type="SMART" id="SM00347">
    <property type="entry name" value="HTH_MARR"/>
    <property type="match status" value="1"/>
</dbReference>
<name>A0ABV6C6Y5_9ACTN</name>
<organism evidence="3 4">
    <name type="scientific">Aciditerrimonas ferrireducens</name>
    <dbReference type="NCBI Taxonomy" id="667306"/>
    <lineage>
        <taxon>Bacteria</taxon>
        <taxon>Bacillati</taxon>
        <taxon>Actinomycetota</taxon>
        <taxon>Acidimicrobiia</taxon>
        <taxon>Acidimicrobiales</taxon>
        <taxon>Acidimicrobiaceae</taxon>
        <taxon>Aciditerrimonas</taxon>
    </lineage>
</organism>
<dbReference type="InterPro" id="IPR036388">
    <property type="entry name" value="WH-like_DNA-bd_sf"/>
</dbReference>
<dbReference type="PANTHER" id="PTHR39515">
    <property type="entry name" value="CONSERVED PROTEIN"/>
    <property type="match status" value="1"/>
</dbReference>
<evidence type="ECO:0000313" key="3">
    <source>
        <dbReference type="EMBL" id="MFC0082742.1"/>
    </source>
</evidence>
<keyword evidence="4" id="KW-1185">Reference proteome</keyword>
<dbReference type="Proteomes" id="UP001589788">
    <property type="component" value="Unassembled WGS sequence"/>
</dbReference>
<dbReference type="EMBL" id="JBHLYQ010000146">
    <property type="protein sequence ID" value="MFC0082742.1"/>
    <property type="molecule type" value="Genomic_DNA"/>
</dbReference>
<feature type="domain" description="HTH marR-type" evidence="2">
    <location>
        <begin position="26"/>
        <end position="157"/>
    </location>
</feature>
<comment type="caution">
    <text evidence="3">The sequence shown here is derived from an EMBL/GenBank/DDBJ whole genome shotgun (WGS) entry which is preliminary data.</text>
</comment>
<dbReference type="InterPro" id="IPR036390">
    <property type="entry name" value="WH_DNA-bd_sf"/>
</dbReference>
<feature type="compositionally biased region" description="Low complexity" evidence="1">
    <location>
        <begin position="9"/>
        <end position="21"/>
    </location>
</feature>
<protein>
    <submittedName>
        <fullName evidence="3">MarR family winged helix-turn-helix transcriptional regulator</fullName>
    </submittedName>
</protein>
<dbReference type="RefSeq" id="WP_377790374.1">
    <property type="nucleotide sequence ID" value="NZ_JBHLYQ010000146.1"/>
</dbReference>
<accession>A0ABV6C6Y5</accession>
<evidence type="ECO:0000256" key="1">
    <source>
        <dbReference type="SAM" id="MobiDB-lite"/>
    </source>
</evidence>
<reference evidence="3 4" key="1">
    <citation type="submission" date="2024-09" db="EMBL/GenBank/DDBJ databases">
        <authorList>
            <person name="Sun Q."/>
            <person name="Mori K."/>
        </authorList>
    </citation>
    <scope>NUCLEOTIDE SEQUENCE [LARGE SCALE GENOMIC DNA]</scope>
    <source>
        <strain evidence="3 4">JCM 15389</strain>
    </source>
</reference>
<gene>
    <name evidence="3" type="ORF">ACFFRE_11425</name>
</gene>
<dbReference type="SUPFAM" id="SSF46785">
    <property type="entry name" value="Winged helix' DNA-binding domain"/>
    <property type="match status" value="1"/>
</dbReference>
<feature type="region of interest" description="Disordered" evidence="1">
    <location>
        <begin position="1"/>
        <end position="25"/>
    </location>
</feature>
<evidence type="ECO:0000259" key="2">
    <source>
        <dbReference type="PROSITE" id="PS50995"/>
    </source>
</evidence>
<dbReference type="Gene3D" id="1.10.10.10">
    <property type="entry name" value="Winged helix-like DNA-binding domain superfamily/Winged helix DNA-binding domain"/>
    <property type="match status" value="1"/>
</dbReference>
<evidence type="ECO:0000313" key="4">
    <source>
        <dbReference type="Proteomes" id="UP001589788"/>
    </source>
</evidence>
<feature type="region of interest" description="Disordered" evidence="1">
    <location>
        <begin position="168"/>
        <end position="200"/>
    </location>
</feature>
<feature type="compositionally biased region" description="Acidic residues" evidence="1">
    <location>
        <begin position="191"/>
        <end position="200"/>
    </location>
</feature>
<proteinExistence type="predicted"/>
<dbReference type="InterPro" id="IPR000835">
    <property type="entry name" value="HTH_MarR-typ"/>
</dbReference>
<sequence length="200" mass="20643">MGRQRKGSGPLPAGAGALGAPEVSTGSDAAEAVAEALTALAVNLVRRLPRELSLTSLATLGDLQRCGPQRLTQLAQLEGVAQPSMTALVSRLEEEGLVARSPDPADGRAVLVAITAAGEALLARRRHTGTQLLAARIRELAPAKAERLSAALGALEDLAEMDLAPRHLVPVPGGADRATGTGTSPRPFSNDADDEDREAR</sequence>
<dbReference type="PROSITE" id="PS50995">
    <property type="entry name" value="HTH_MARR_2"/>
    <property type="match status" value="1"/>
</dbReference>
<dbReference type="PANTHER" id="PTHR39515:SF2">
    <property type="entry name" value="HTH-TYPE TRANSCRIPTIONAL REGULATOR RV0880"/>
    <property type="match status" value="1"/>
</dbReference>
<dbReference type="InterPro" id="IPR052526">
    <property type="entry name" value="HTH-type_Bedaq_tolerance"/>
</dbReference>